<name>A0A388LKV3_CHABU</name>
<dbReference type="Proteomes" id="UP000265515">
    <property type="component" value="Unassembled WGS sequence"/>
</dbReference>
<evidence type="ECO:0000256" key="1">
    <source>
        <dbReference type="ARBA" id="ARBA00001968"/>
    </source>
</evidence>
<dbReference type="PANTHER" id="PTHR22930:SF85">
    <property type="entry name" value="GH03217P-RELATED"/>
    <property type="match status" value="1"/>
</dbReference>
<feature type="compositionally biased region" description="Basic and acidic residues" evidence="8">
    <location>
        <begin position="761"/>
        <end position="771"/>
    </location>
</feature>
<gene>
    <name evidence="10" type="ORF">CBR_g36461</name>
</gene>
<dbReference type="GO" id="GO:0046872">
    <property type="term" value="F:metal ion binding"/>
    <property type="evidence" value="ECO:0007669"/>
    <property type="project" value="UniProtKB-KW"/>
</dbReference>
<feature type="region of interest" description="Disordered" evidence="8">
    <location>
        <begin position="658"/>
        <end position="849"/>
    </location>
</feature>
<evidence type="ECO:0000256" key="6">
    <source>
        <dbReference type="ARBA" id="ARBA00022801"/>
    </source>
</evidence>
<evidence type="ECO:0000256" key="2">
    <source>
        <dbReference type="ARBA" id="ARBA00004123"/>
    </source>
</evidence>
<organism evidence="10 11">
    <name type="scientific">Chara braunii</name>
    <name type="common">Braun's stonewort</name>
    <dbReference type="NCBI Taxonomy" id="69332"/>
    <lineage>
        <taxon>Eukaryota</taxon>
        <taxon>Viridiplantae</taxon>
        <taxon>Streptophyta</taxon>
        <taxon>Charophyceae</taxon>
        <taxon>Charales</taxon>
        <taxon>Characeae</taxon>
        <taxon>Chara</taxon>
    </lineage>
</organism>
<evidence type="ECO:0000256" key="8">
    <source>
        <dbReference type="SAM" id="MobiDB-lite"/>
    </source>
</evidence>
<evidence type="ECO:0000256" key="4">
    <source>
        <dbReference type="ARBA" id="ARBA00022722"/>
    </source>
</evidence>
<dbReference type="PANTHER" id="PTHR22930">
    <property type="match status" value="1"/>
</dbReference>
<feature type="region of interest" description="Disordered" evidence="8">
    <location>
        <begin position="390"/>
        <end position="498"/>
    </location>
</feature>
<feature type="compositionally biased region" description="Acidic residues" evidence="8">
    <location>
        <begin position="821"/>
        <end position="838"/>
    </location>
</feature>
<comment type="similarity">
    <text evidence="3">Belongs to the HARBI1 family.</text>
</comment>
<keyword evidence="11" id="KW-1185">Reference proteome</keyword>
<evidence type="ECO:0000313" key="11">
    <source>
        <dbReference type="Proteomes" id="UP000265515"/>
    </source>
</evidence>
<feature type="compositionally biased region" description="Low complexity" evidence="8">
    <location>
        <begin position="799"/>
        <end position="820"/>
    </location>
</feature>
<comment type="cofactor">
    <cofactor evidence="1">
        <name>a divalent metal cation</name>
        <dbReference type="ChEBI" id="CHEBI:60240"/>
    </cofactor>
</comment>
<evidence type="ECO:0000259" key="9">
    <source>
        <dbReference type="Pfam" id="PF13359"/>
    </source>
</evidence>
<proteinExistence type="inferred from homology"/>
<dbReference type="GO" id="GO:0004518">
    <property type="term" value="F:nuclease activity"/>
    <property type="evidence" value="ECO:0007669"/>
    <property type="project" value="UniProtKB-KW"/>
</dbReference>
<keyword evidence="6" id="KW-0378">Hydrolase</keyword>
<dbReference type="GO" id="GO:0016787">
    <property type="term" value="F:hydrolase activity"/>
    <property type="evidence" value="ECO:0007669"/>
    <property type="project" value="UniProtKB-KW"/>
</dbReference>
<accession>A0A388LKV3</accession>
<feature type="compositionally biased region" description="Basic residues" evidence="8">
    <location>
        <begin position="472"/>
        <end position="486"/>
    </location>
</feature>
<dbReference type="GO" id="GO:0005634">
    <property type="term" value="C:nucleus"/>
    <property type="evidence" value="ECO:0007669"/>
    <property type="project" value="UniProtKB-SubCell"/>
</dbReference>
<dbReference type="EMBL" id="BFEA01000423">
    <property type="protein sequence ID" value="GBG82934.1"/>
    <property type="molecule type" value="Genomic_DNA"/>
</dbReference>
<dbReference type="Pfam" id="PF13359">
    <property type="entry name" value="DDE_Tnp_4"/>
    <property type="match status" value="1"/>
</dbReference>
<dbReference type="InterPro" id="IPR027806">
    <property type="entry name" value="HARBI1_dom"/>
</dbReference>
<dbReference type="AlphaFoldDB" id="A0A388LKV3"/>
<keyword evidence="5" id="KW-0479">Metal-binding</keyword>
<feature type="domain" description="DDE Tnp4" evidence="9">
    <location>
        <begin position="54"/>
        <end position="219"/>
    </location>
</feature>
<sequence length="849" mass="92998">MGVGLASALQSNEDVADALIHEYGHLLRFPTGRRLEEVQNAFKAKGFAGCVGAIDCIHVYIDTPKGMQLECYYHHTGDFLVVVQVVCDRECRIVSVFVGCPGSVHDSRALHLLPLYRNTTSGQGVLSGHGAILDDGRHARRYLLGGAGYPLLPWIMIPMGRFNWTSADSTYDECHTSARSCIERTFGRLKSVWQNFIHTHITNLKTLRKEIMAVCILHNLIIDHGVEIDPALMNDSSDSNGKGPRRPVRRWRQWRRRVQRHLRDLNVEAVAEDDPSYGCDLAKRIMTSLVDHVDHHVVVHSGLAANPLLGNQSKATQHFSTAREHDRCPHACVYILKELQRAGIALKGSLPVYVREVDREGELDFENPLNWRLPGGVARHPTLVPVHDLAQGRGRADREGPAPVARQDGARPFGGVGTSGAVGPSSGGGEGAGEGKSGVEGAGEGSCGGGDEWDETEHVEHARARWFDPVGKRPHGASHLQPGRRRCVPEGAASGPWDEQQWWRERMLQRAGDEGIPVPADLEEGLAADPAERRRARHRVPRVTQTRLDGWVEHPIQYDLDMAYIRFFVGYGIPFNVARSEWYLALHEVYLSQFKAPYRPHQPRSELLRELATRSPTLASVVFRGRVPVDIAVAQGRTTPQALVFVVQPPARISVHGRRCRCRPKTPQSSSSRFDHSLVASRSLRVPRDRRSGELQVVAEAEADHRERGWGAGERDMSGQVHGRGVGRGRGEGRPRGRPPGRGRGEGRATTRGGGAPRRRAPADGRDDHADAAPVTSSSAEAEEGIALRITRRRRGEATMRAAQASAATSGSSTSASSGDPDFEGGVEEDEEEAEVDADIAAGGGDMTV</sequence>
<keyword evidence="7" id="KW-0539">Nucleus</keyword>
<dbReference type="InterPro" id="IPR045249">
    <property type="entry name" value="HARBI1-like"/>
</dbReference>
<evidence type="ECO:0000313" key="10">
    <source>
        <dbReference type="EMBL" id="GBG82934.1"/>
    </source>
</evidence>
<evidence type="ECO:0000256" key="5">
    <source>
        <dbReference type="ARBA" id="ARBA00022723"/>
    </source>
</evidence>
<protein>
    <recommendedName>
        <fullName evidence="9">DDE Tnp4 domain-containing protein</fullName>
    </recommendedName>
</protein>
<dbReference type="Gramene" id="GBG82934">
    <property type="protein sequence ID" value="GBG82934"/>
    <property type="gene ID" value="CBR_g36461"/>
</dbReference>
<evidence type="ECO:0000256" key="7">
    <source>
        <dbReference type="ARBA" id="ARBA00023242"/>
    </source>
</evidence>
<comment type="caution">
    <text evidence="10">The sequence shown here is derived from an EMBL/GenBank/DDBJ whole genome shotgun (WGS) entry which is preliminary data.</text>
</comment>
<evidence type="ECO:0000256" key="3">
    <source>
        <dbReference type="ARBA" id="ARBA00006958"/>
    </source>
</evidence>
<keyword evidence="4" id="KW-0540">Nuclease</keyword>
<dbReference type="OrthoDB" id="10062286at2759"/>
<feature type="compositionally biased region" description="Basic and acidic residues" evidence="8">
    <location>
        <begin position="456"/>
        <end position="466"/>
    </location>
</feature>
<reference evidence="10 11" key="1">
    <citation type="journal article" date="2018" name="Cell">
        <title>The Chara Genome: Secondary Complexity and Implications for Plant Terrestrialization.</title>
        <authorList>
            <person name="Nishiyama T."/>
            <person name="Sakayama H."/>
            <person name="Vries J.D."/>
            <person name="Buschmann H."/>
            <person name="Saint-Marcoux D."/>
            <person name="Ullrich K.K."/>
            <person name="Haas F.B."/>
            <person name="Vanderstraeten L."/>
            <person name="Becker D."/>
            <person name="Lang D."/>
            <person name="Vosolsobe S."/>
            <person name="Rombauts S."/>
            <person name="Wilhelmsson P.K.I."/>
            <person name="Janitza P."/>
            <person name="Kern R."/>
            <person name="Heyl A."/>
            <person name="Rumpler F."/>
            <person name="Villalobos L.I.A.C."/>
            <person name="Clay J.M."/>
            <person name="Skokan R."/>
            <person name="Toyoda A."/>
            <person name="Suzuki Y."/>
            <person name="Kagoshima H."/>
            <person name="Schijlen E."/>
            <person name="Tajeshwar N."/>
            <person name="Catarino B."/>
            <person name="Hetherington A.J."/>
            <person name="Saltykova A."/>
            <person name="Bonnot C."/>
            <person name="Breuninger H."/>
            <person name="Symeonidi A."/>
            <person name="Radhakrishnan G.V."/>
            <person name="Van Nieuwerburgh F."/>
            <person name="Deforce D."/>
            <person name="Chang C."/>
            <person name="Karol K.G."/>
            <person name="Hedrich R."/>
            <person name="Ulvskov P."/>
            <person name="Glockner G."/>
            <person name="Delwiche C.F."/>
            <person name="Petrasek J."/>
            <person name="Van de Peer Y."/>
            <person name="Friml J."/>
            <person name="Beilby M."/>
            <person name="Dolan L."/>
            <person name="Kohara Y."/>
            <person name="Sugano S."/>
            <person name="Fujiyama A."/>
            <person name="Delaux P.-M."/>
            <person name="Quint M."/>
            <person name="TheiBen G."/>
            <person name="Hagemann M."/>
            <person name="Harholt J."/>
            <person name="Dunand C."/>
            <person name="Zachgo S."/>
            <person name="Langdale J."/>
            <person name="Maumus F."/>
            <person name="Straeten D.V.D."/>
            <person name="Gould S.B."/>
            <person name="Rensing S.A."/>
        </authorList>
    </citation>
    <scope>NUCLEOTIDE SEQUENCE [LARGE SCALE GENOMIC DNA]</scope>
    <source>
        <strain evidence="10 11">S276</strain>
    </source>
</reference>
<feature type="compositionally biased region" description="Basic and acidic residues" evidence="8">
    <location>
        <begin position="702"/>
        <end position="717"/>
    </location>
</feature>
<feature type="compositionally biased region" description="Gly residues" evidence="8">
    <location>
        <begin position="412"/>
        <end position="450"/>
    </location>
</feature>
<comment type="subcellular location">
    <subcellularLocation>
        <location evidence="2">Nucleus</location>
    </subcellularLocation>
</comment>